<gene>
    <name evidence="3" type="ORF">LMK00_01435</name>
    <name evidence="2" type="ORF">NF708_01625</name>
    <name evidence="1" type="ORF">NF717_00390</name>
</gene>
<reference evidence="1" key="2">
    <citation type="submission" date="2022-06" db="EMBL/GenBank/DDBJ databases">
        <title>Lactococcus from bovine mastitis in China.</title>
        <authorList>
            <person name="Lin Y."/>
            <person name="Han B."/>
        </authorList>
    </citation>
    <scope>NUCLEOTIDE SEQUENCE</scope>
    <source>
        <strain evidence="2">Hebei-B-39</strain>
        <strain evidence="1">Ningxia-I-26</strain>
    </source>
</reference>
<keyword evidence="5" id="KW-1185">Reference proteome</keyword>
<proteinExistence type="predicted"/>
<dbReference type="Proteomes" id="UP001056730">
    <property type="component" value="Chromosome"/>
</dbReference>
<dbReference type="RefSeq" id="WP_017369430.1">
    <property type="nucleotide sequence ID" value="NZ_CP086395.1"/>
</dbReference>
<sequence>MNLGNTFPGLKQDKNGLNQGFMTLIFEINIKKLAKIASFLKHVSHFGTNRALIL</sequence>
<evidence type="ECO:0000313" key="1">
    <source>
        <dbReference type="EMBL" id="MDG6144118.1"/>
    </source>
</evidence>
<dbReference type="Proteomes" id="UP001153203">
    <property type="component" value="Unassembled WGS sequence"/>
</dbReference>
<dbReference type="Proteomes" id="UP001153199">
    <property type="component" value="Unassembled WGS sequence"/>
</dbReference>
<protein>
    <submittedName>
        <fullName evidence="3">Uncharacterized protein</fullName>
    </submittedName>
</protein>
<dbReference type="KEGG" id="lfo:LMK00_01435"/>
<evidence type="ECO:0000313" key="5">
    <source>
        <dbReference type="Proteomes" id="UP001153199"/>
    </source>
</evidence>
<dbReference type="EMBL" id="CP086395">
    <property type="protein sequence ID" value="USJ20682.1"/>
    <property type="molecule type" value="Genomic_DNA"/>
</dbReference>
<evidence type="ECO:0000313" key="4">
    <source>
        <dbReference type="Proteomes" id="UP001056730"/>
    </source>
</evidence>
<reference evidence="3" key="1">
    <citation type="journal article" date="2022" name="Front. Microbiol.">
        <title>Feed Insects as a Reservoir of Granadaene-Producing Lactococci.</title>
        <authorList>
            <person name="Neuzil-Bunesova V."/>
            <person name="Ramirez Garcia A."/>
            <person name="Modrackova N."/>
            <person name="Makovska M."/>
            <person name="Sabolova M."/>
            <person name="Sproer C."/>
            <person name="Bunk B."/>
            <person name="Blom J."/>
            <person name="Schwab C."/>
        </authorList>
    </citation>
    <scope>NUCLEOTIDE SEQUENCE</scope>
    <source>
        <strain evidence="3">I4/6O</strain>
    </source>
</reference>
<evidence type="ECO:0000313" key="2">
    <source>
        <dbReference type="EMBL" id="MDG6192705.1"/>
    </source>
</evidence>
<dbReference type="EMBL" id="JAMWFV010000001">
    <property type="protein sequence ID" value="MDG6144118.1"/>
    <property type="molecule type" value="Genomic_DNA"/>
</dbReference>
<dbReference type="EMBL" id="JAMWGI010000001">
    <property type="protein sequence ID" value="MDG6192705.1"/>
    <property type="molecule type" value="Genomic_DNA"/>
</dbReference>
<organism evidence="3 4">
    <name type="scientific">Lactococcus formosensis</name>
    <dbReference type="NCBI Taxonomy" id="1281486"/>
    <lineage>
        <taxon>Bacteria</taxon>
        <taxon>Bacillati</taxon>
        <taxon>Bacillota</taxon>
        <taxon>Bacilli</taxon>
        <taxon>Lactobacillales</taxon>
        <taxon>Streptococcaceae</taxon>
        <taxon>Lactococcus</taxon>
    </lineage>
</organism>
<dbReference type="AlphaFoldDB" id="A0A9Q8Y305"/>
<evidence type="ECO:0000313" key="3">
    <source>
        <dbReference type="EMBL" id="USJ20682.1"/>
    </source>
</evidence>
<name>A0A9Q8Y305_9LACT</name>
<accession>A0A9Q8Y305</accession>